<keyword evidence="2" id="KW-0223">Dioxygenase</keyword>
<gene>
    <name evidence="5" type="ORF">SO694_00071135</name>
</gene>
<comment type="caution">
    <text evidence="5">The sequence shown here is derived from an EMBL/GenBank/DDBJ whole genome shotgun (WGS) entry which is preliminary data.</text>
</comment>
<dbReference type="Gene3D" id="2.60.120.330">
    <property type="entry name" value="B-lactam Antibiotic, Isopenicillin N Synthase, Chain"/>
    <property type="match status" value="1"/>
</dbReference>
<protein>
    <recommendedName>
        <fullName evidence="4">Aspartyl/asparaginy/proline hydroxylase domain-containing protein</fullName>
    </recommendedName>
</protein>
<dbReference type="Proteomes" id="UP001363151">
    <property type="component" value="Unassembled WGS sequence"/>
</dbReference>
<accession>A0ABR1FI40</accession>
<keyword evidence="3" id="KW-0560">Oxidoreductase</keyword>
<keyword evidence="6" id="KW-1185">Reference proteome</keyword>
<dbReference type="EMBL" id="JBBJCI010000419">
    <property type="protein sequence ID" value="KAK7231182.1"/>
    <property type="molecule type" value="Genomic_DNA"/>
</dbReference>
<dbReference type="InterPro" id="IPR051821">
    <property type="entry name" value="Asp/Asn_beta-hydroxylase"/>
</dbReference>
<dbReference type="InterPro" id="IPR007803">
    <property type="entry name" value="Asp/Arg/Pro-Hydrxlase"/>
</dbReference>
<proteinExistence type="inferred from homology"/>
<dbReference type="PANTHER" id="PTHR46332">
    <property type="entry name" value="ASPARTATE BETA-HYDROXYLASE DOMAIN-CONTAINING PROTEIN 2"/>
    <property type="match status" value="1"/>
</dbReference>
<evidence type="ECO:0000256" key="3">
    <source>
        <dbReference type="ARBA" id="ARBA00023002"/>
    </source>
</evidence>
<reference evidence="5 6" key="1">
    <citation type="submission" date="2024-03" db="EMBL/GenBank/DDBJ databases">
        <title>Aureococcus anophagefferens CCMP1851 and Kratosvirus quantuckense: Draft genome of a second virus-susceptible host strain in the model system.</title>
        <authorList>
            <person name="Chase E."/>
            <person name="Truchon A.R."/>
            <person name="Schepens W."/>
            <person name="Wilhelm S.W."/>
        </authorList>
    </citation>
    <scope>NUCLEOTIDE SEQUENCE [LARGE SCALE GENOMIC DNA]</scope>
    <source>
        <strain evidence="5 6">CCMP1851</strain>
    </source>
</reference>
<evidence type="ECO:0000313" key="6">
    <source>
        <dbReference type="Proteomes" id="UP001363151"/>
    </source>
</evidence>
<dbReference type="PANTHER" id="PTHR46332:SF5">
    <property type="entry name" value="ASPARTATE BETA-HYDROXYLASE DOMAIN CONTAINING 2"/>
    <property type="match status" value="1"/>
</dbReference>
<feature type="domain" description="Aspartyl/asparaginy/proline hydroxylase" evidence="4">
    <location>
        <begin position="177"/>
        <end position="277"/>
    </location>
</feature>
<name>A0ABR1FI40_AURAN</name>
<organism evidence="5 6">
    <name type="scientific">Aureococcus anophagefferens</name>
    <name type="common">Harmful bloom alga</name>
    <dbReference type="NCBI Taxonomy" id="44056"/>
    <lineage>
        <taxon>Eukaryota</taxon>
        <taxon>Sar</taxon>
        <taxon>Stramenopiles</taxon>
        <taxon>Ochrophyta</taxon>
        <taxon>Pelagophyceae</taxon>
        <taxon>Pelagomonadales</taxon>
        <taxon>Pelagomonadaceae</taxon>
        <taxon>Aureococcus</taxon>
    </lineage>
</organism>
<comment type="similarity">
    <text evidence="1">Belongs to the aspartyl/asparaginyl beta-hydroxylase family.</text>
</comment>
<dbReference type="Pfam" id="PF05118">
    <property type="entry name" value="Asp_Arg_Hydrox"/>
    <property type="match status" value="1"/>
</dbReference>
<evidence type="ECO:0000313" key="5">
    <source>
        <dbReference type="EMBL" id="KAK7231182.1"/>
    </source>
</evidence>
<sequence length="323" mass="36070">MGVEVRRPERPMFVALMLTAALAFRPSTPRRPASRLRAGDAPEGPAWRSELDAIDEAMWRRLRRELYGGPDCGAPSSLRRFEEYCGLRRANVADDFRVVDGGRRAIYLEEQYPNLTARAIWDAGDFGWIERVVARVPDLREEVAGRALGWREGKWVDTYGHDGAYDSGWGMVHLRDDRFPRATRALAGAPLAPRYASIARQRAGRAIHTHSDRVPWILTCHVALEGPDDAAYMVVDGERLPWTPGRATVCDTTFFHSAHNDHAARDMHLLHVDFYHPDLGDDERHALGLLHAYEADAAADRRAALAPGVSALEAAFRASSAEK</sequence>
<evidence type="ECO:0000256" key="1">
    <source>
        <dbReference type="ARBA" id="ARBA00007730"/>
    </source>
</evidence>
<evidence type="ECO:0000256" key="2">
    <source>
        <dbReference type="ARBA" id="ARBA00022964"/>
    </source>
</evidence>
<evidence type="ECO:0000259" key="4">
    <source>
        <dbReference type="Pfam" id="PF05118"/>
    </source>
</evidence>
<dbReference type="InterPro" id="IPR027443">
    <property type="entry name" value="IPNS-like_sf"/>
</dbReference>